<dbReference type="STRING" id="263852.SAMN02745116_00959"/>
<dbReference type="Gene3D" id="3.30.70.1450">
    <property type="entry name" value="Regulator of K+ conductance, C-terminal domain"/>
    <property type="match status" value="1"/>
</dbReference>
<feature type="domain" description="RCK C-terminal" evidence="4">
    <location>
        <begin position="139"/>
        <end position="221"/>
    </location>
</feature>
<keyword evidence="6" id="KW-1185">Reference proteome</keyword>
<reference evidence="6" key="1">
    <citation type="submission" date="2017-02" db="EMBL/GenBank/DDBJ databases">
        <authorList>
            <person name="Varghese N."/>
            <person name="Submissions S."/>
        </authorList>
    </citation>
    <scope>NUCLEOTIDE SEQUENCE [LARGE SCALE GENOMIC DNA]</scope>
    <source>
        <strain evidence="6">ATCC BAA-1030</strain>
    </source>
</reference>
<dbReference type="InterPro" id="IPR003148">
    <property type="entry name" value="RCK_N"/>
</dbReference>
<dbReference type="EMBL" id="FUXI01000008">
    <property type="protein sequence ID" value="SJZ62409.1"/>
    <property type="molecule type" value="Genomic_DNA"/>
</dbReference>
<keyword evidence="2" id="KW-0406">Ion transport</keyword>
<evidence type="ECO:0000259" key="4">
    <source>
        <dbReference type="PROSITE" id="PS51202"/>
    </source>
</evidence>
<dbReference type="AlphaFoldDB" id="A0A1T4M5Y5"/>
<dbReference type="RefSeq" id="WP_078806886.1">
    <property type="nucleotide sequence ID" value="NZ_FUXI01000008.1"/>
</dbReference>
<dbReference type="Proteomes" id="UP000190328">
    <property type="component" value="Unassembled WGS sequence"/>
</dbReference>
<dbReference type="SUPFAM" id="SSF116726">
    <property type="entry name" value="TrkA C-terminal domain-like"/>
    <property type="match status" value="1"/>
</dbReference>
<dbReference type="Gene3D" id="3.40.50.720">
    <property type="entry name" value="NAD(P)-binding Rossmann-like Domain"/>
    <property type="match status" value="1"/>
</dbReference>
<evidence type="ECO:0000256" key="1">
    <source>
        <dbReference type="ARBA" id="ARBA00022448"/>
    </source>
</evidence>
<dbReference type="GO" id="GO:0006813">
    <property type="term" value="P:potassium ion transport"/>
    <property type="evidence" value="ECO:0007669"/>
    <property type="project" value="InterPro"/>
</dbReference>
<dbReference type="Pfam" id="PF02254">
    <property type="entry name" value="TrkA_N"/>
    <property type="match status" value="1"/>
</dbReference>
<organism evidence="5 6">
    <name type="scientific">Pilibacter termitis</name>
    <dbReference type="NCBI Taxonomy" id="263852"/>
    <lineage>
        <taxon>Bacteria</taxon>
        <taxon>Bacillati</taxon>
        <taxon>Bacillota</taxon>
        <taxon>Bacilli</taxon>
        <taxon>Lactobacillales</taxon>
        <taxon>Enterococcaceae</taxon>
        <taxon>Pilibacter</taxon>
    </lineage>
</organism>
<dbReference type="PROSITE" id="PS51201">
    <property type="entry name" value="RCK_N"/>
    <property type="match status" value="1"/>
</dbReference>
<sequence length="224" mass="25187">MKKHILLIGSLNKARSLAQSLLQKKYQVTAINRDYQNCLTLAEIDGLRVIHGDATKPFVLEEASVQEVDIAIALTPCDQDNLVICELCKKKFHVRKTVSLVNDPKKTDFFYKMGIDSVICAVNTISNIIEKQTLLEGITSFFPTGEAHINIVEVPIFSTSPVVNQKIWEIPLPREVIIACILREEKTMIPRGDTTILAGDLLILILFDKQEMEVVHKLTGEREC</sequence>
<feature type="domain" description="RCK N-terminal" evidence="3">
    <location>
        <begin position="2"/>
        <end position="119"/>
    </location>
</feature>
<dbReference type="Pfam" id="PF02080">
    <property type="entry name" value="TrkA_C"/>
    <property type="match status" value="1"/>
</dbReference>
<evidence type="ECO:0000256" key="2">
    <source>
        <dbReference type="ARBA" id="ARBA00023065"/>
    </source>
</evidence>
<protein>
    <submittedName>
        <fullName evidence="5">Trk system potassium uptake protein TrkA</fullName>
    </submittedName>
</protein>
<dbReference type="InterPro" id="IPR036721">
    <property type="entry name" value="RCK_C_sf"/>
</dbReference>
<keyword evidence="1" id="KW-0813">Transport</keyword>
<dbReference type="PANTHER" id="PTHR43833">
    <property type="entry name" value="POTASSIUM CHANNEL PROTEIN 2-RELATED-RELATED"/>
    <property type="match status" value="1"/>
</dbReference>
<dbReference type="SUPFAM" id="SSF51735">
    <property type="entry name" value="NAD(P)-binding Rossmann-fold domains"/>
    <property type="match status" value="1"/>
</dbReference>
<dbReference type="PROSITE" id="PS51202">
    <property type="entry name" value="RCK_C"/>
    <property type="match status" value="1"/>
</dbReference>
<dbReference type="OrthoDB" id="9812438at2"/>
<accession>A0A1T4M5Y5</accession>
<dbReference type="InterPro" id="IPR006037">
    <property type="entry name" value="RCK_C"/>
</dbReference>
<dbReference type="GO" id="GO:0008324">
    <property type="term" value="F:monoatomic cation transmembrane transporter activity"/>
    <property type="evidence" value="ECO:0007669"/>
    <property type="project" value="InterPro"/>
</dbReference>
<evidence type="ECO:0000313" key="6">
    <source>
        <dbReference type="Proteomes" id="UP000190328"/>
    </source>
</evidence>
<dbReference type="PANTHER" id="PTHR43833:SF5">
    <property type="entry name" value="TRK SYSTEM POTASSIUM UPTAKE PROTEIN TRKA"/>
    <property type="match status" value="1"/>
</dbReference>
<gene>
    <name evidence="5" type="ORF">SAMN02745116_00959</name>
</gene>
<evidence type="ECO:0000259" key="3">
    <source>
        <dbReference type="PROSITE" id="PS51201"/>
    </source>
</evidence>
<dbReference type="InterPro" id="IPR036291">
    <property type="entry name" value="NAD(P)-bd_dom_sf"/>
</dbReference>
<dbReference type="InterPro" id="IPR050721">
    <property type="entry name" value="Trk_Ktr_HKT_K-transport"/>
</dbReference>
<name>A0A1T4M5Y5_9ENTE</name>
<proteinExistence type="predicted"/>
<evidence type="ECO:0000313" key="5">
    <source>
        <dbReference type="EMBL" id="SJZ62409.1"/>
    </source>
</evidence>